<dbReference type="EMBL" id="NWTK01000017">
    <property type="protein sequence ID" value="PKR50436.1"/>
    <property type="molecule type" value="Genomic_DNA"/>
</dbReference>
<dbReference type="SMART" id="SM00237">
    <property type="entry name" value="Calx_beta"/>
    <property type="match status" value="1"/>
</dbReference>
<feature type="signal peptide" evidence="11">
    <location>
        <begin position="1"/>
        <end position="22"/>
    </location>
</feature>
<sequence>MMMRKALILLFLLTYPFQVAIAQEEEPSVWETIWVMIFGADEKSDKQQDSEETSQKGALPSTLQIGDWPVVSFAQDHAAVREDIGEIVVPVTKSLSNGRRVSVRYRLEPSTALANNVFDLGNGLLAFEDGEQSKDIRLKLLDDDVYAPGQTLRITLTDAIGTEIGTSVIVIDVTENDRKPEPKSAPGELSALPVAVDFGEIKSGLRAERSVKITNVGQSSIYLNRVDETADNISISASNCVGTTLLQNTSCSVDLSYQAGLVPVDGELLVTGETNNGVINQALVISVPLSARVLPEKKKNSATLDAREELIQRIIAERNQAMPSTISTVEIPAPEGPKKYRMSQEDISDENSPGRRVFDYPVDLSRVITTIQEIPCVTQKTINTQLEGTISCKIESPVMGFHAVRHGKALVLLEPETWAEGDYTTLDQQGDTRINVAWKRFLRPDGSSLYLSNGFPAEDAMGRMGLHGPVDNHNFEKIVSPLLLSGIVATGTELLSVGDDYLNSASQQIMVDGTTRVVGEMLERNMDLRPIMTIPVRTRLLIKPTTDLYFKETEIVPFTDSEGVIAANDNLKEKDQGNQAASSGDSSSNGTRSLAAQATKY</sequence>
<dbReference type="GO" id="GO:0007154">
    <property type="term" value="P:cell communication"/>
    <property type="evidence" value="ECO:0007669"/>
    <property type="project" value="InterPro"/>
</dbReference>
<dbReference type="InterPro" id="IPR051171">
    <property type="entry name" value="CaCA"/>
</dbReference>
<feature type="chain" id="PRO_5014768732" description="Calx-beta domain-containing protein" evidence="11">
    <location>
        <begin position="23"/>
        <end position="601"/>
    </location>
</feature>
<organism evidence="13 14">
    <name type="scientific">Thalassospira marina</name>
    <dbReference type="NCBI Taxonomy" id="2048283"/>
    <lineage>
        <taxon>Bacteria</taxon>
        <taxon>Pseudomonadati</taxon>
        <taxon>Pseudomonadota</taxon>
        <taxon>Alphaproteobacteria</taxon>
        <taxon>Rhodospirillales</taxon>
        <taxon>Thalassospiraceae</taxon>
        <taxon>Thalassospira</taxon>
    </lineage>
</organism>
<dbReference type="InterPro" id="IPR005498">
    <property type="entry name" value="T4SS_VirB10/TraB/TrbI"/>
</dbReference>
<dbReference type="SUPFAM" id="SSF141072">
    <property type="entry name" value="CalX-like"/>
    <property type="match status" value="1"/>
</dbReference>
<dbReference type="OrthoDB" id="9807354at2"/>
<keyword evidence="8" id="KW-0406">Ion transport</keyword>
<evidence type="ECO:0000256" key="11">
    <source>
        <dbReference type="SAM" id="SignalP"/>
    </source>
</evidence>
<dbReference type="Gene3D" id="2.60.40.10">
    <property type="entry name" value="Immunoglobulins"/>
    <property type="match status" value="1"/>
</dbReference>
<feature type="compositionally biased region" description="Low complexity" evidence="10">
    <location>
        <begin position="577"/>
        <end position="589"/>
    </location>
</feature>
<comment type="caution">
    <text evidence="13">The sequence shown here is derived from an EMBL/GenBank/DDBJ whole genome shotgun (WGS) entry which is preliminary data.</text>
</comment>
<dbReference type="PANTHER" id="PTHR11878:SF65">
    <property type="entry name" value="NA_CA-EXCHANGE PROTEIN, ISOFORM G"/>
    <property type="match status" value="1"/>
</dbReference>
<dbReference type="GO" id="GO:0030001">
    <property type="term" value="P:metal ion transport"/>
    <property type="evidence" value="ECO:0007669"/>
    <property type="project" value="TreeGrafter"/>
</dbReference>
<dbReference type="RefSeq" id="WP_101270264.1">
    <property type="nucleotide sequence ID" value="NZ_NWTK01000017.1"/>
</dbReference>
<keyword evidence="3" id="KW-0812">Transmembrane</keyword>
<evidence type="ECO:0000256" key="7">
    <source>
        <dbReference type="ARBA" id="ARBA00022989"/>
    </source>
</evidence>
<evidence type="ECO:0000256" key="9">
    <source>
        <dbReference type="ARBA" id="ARBA00023136"/>
    </source>
</evidence>
<feature type="region of interest" description="Disordered" evidence="10">
    <location>
        <begin position="329"/>
        <end position="354"/>
    </location>
</feature>
<protein>
    <recommendedName>
        <fullName evidence="12">Calx-beta domain-containing protein</fullName>
    </recommendedName>
</protein>
<dbReference type="CDD" id="cd16429">
    <property type="entry name" value="VirB10"/>
    <property type="match status" value="1"/>
</dbReference>
<keyword evidence="9" id="KW-0472">Membrane</keyword>
<evidence type="ECO:0000256" key="5">
    <source>
        <dbReference type="ARBA" id="ARBA00022737"/>
    </source>
</evidence>
<accession>A0A2N3KIV8</accession>
<evidence type="ECO:0000256" key="10">
    <source>
        <dbReference type="SAM" id="MobiDB-lite"/>
    </source>
</evidence>
<keyword evidence="8" id="KW-0813">Transport</keyword>
<evidence type="ECO:0000256" key="1">
    <source>
        <dbReference type="ARBA" id="ARBA00004167"/>
    </source>
</evidence>
<comment type="subcellular location">
    <subcellularLocation>
        <location evidence="1">Membrane</location>
        <topology evidence="1">Single-pass membrane protein</topology>
    </subcellularLocation>
</comment>
<keyword evidence="7" id="KW-1133">Transmembrane helix</keyword>
<dbReference type="Gene3D" id="2.40.128.260">
    <property type="entry name" value="Type IV secretion system, VirB10/TraB/TrbI"/>
    <property type="match status" value="1"/>
</dbReference>
<evidence type="ECO:0000313" key="13">
    <source>
        <dbReference type="EMBL" id="PKR50436.1"/>
    </source>
</evidence>
<evidence type="ECO:0000256" key="3">
    <source>
        <dbReference type="ARBA" id="ARBA00022692"/>
    </source>
</evidence>
<dbReference type="InterPro" id="IPR038081">
    <property type="entry name" value="CalX-like_sf"/>
</dbReference>
<comment type="similarity">
    <text evidence="2">Belongs to the TrbI/VirB10 family.</text>
</comment>
<dbReference type="AlphaFoldDB" id="A0A2N3KIV8"/>
<feature type="region of interest" description="Disordered" evidence="10">
    <location>
        <begin position="569"/>
        <end position="601"/>
    </location>
</feature>
<name>A0A2N3KIV8_9PROT</name>
<dbReference type="InterPro" id="IPR042217">
    <property type="entry name" value="T4SS_VirB10/TrbI"/>
</dbReference>
<dbReference type="InterPro" id="IPR003644">
    <property type="entry name" value="Calx_beta"/>
</dbReference>
<gene>
    <name evidence="13" type="ORF">COO20_21425</name>
</gene>
<evidence type="ECO:0000313" key="14">
    <source>
        <dbReference type="Proteomes" id="UP000233597"/>
    </source>
</evidence>
<keyword evidence="5" id="KW-0677">Repeat</keyword>
<dbReference type="Gene3D" id="2.60.40.2030">
    <property type="match status" value="1"/>
</dbReference>
<keyword evidence="6" id="KW-0106">Calcium</keyword>
<dbReference type="Pfam" id="PF03743">
    <property type="entry name" value="TrbI"/>
    <property type="match status" value="1"/>
</dbReference>
<evidence type="ECO:0000256" key="6">
    <source>
        <dbReference type="ARBA" id="ARBA00022837"/>
    </source>
</evidence>
<reference evidence="13 14" key="1">
    <citation type="submission" date="2017-09" db="EMBL/GenBank/DDBJ databases">
        <title>Biodiversity and function of Thalassospira species in the particle-attached aromatic-hydrocarbon-degrading consortia from the surface seawater of the South China Sea.</title>
        <authorList>
            <person name="Dong C."/>
            <person name="Liu R."/>
            <person name="Shao Z."/>
        </authorList>
    </citation>
    <scope>NUCLEOTIDE SEQUENCE [LARGE SCALE GENOMIC DNA]</scope>
    <source>
        <strain evidence="13 14">CSC1P2</strain>
    </source>
</reference>
<feature type="compositionally biased region" description="Polar residues" evidence="10">
    <location>
        <begin position="590"/>
        <end position="601"/>
    </location>
</feature>
<keyword evidence="4 11" id="KW-0732">Signal</keyword>
<evidence type="ECO:0000256" key="2">
    <source>
        <dbReference type="ARBA" id="ARBA00010265"/>
    </source>
</evidence>
<dbReference type="GO" id="GO:0016020">
    <property type="term" value="C:membrane"/>
    <property type="evidence" value="ECO:0007669"/>
    <property type="project" value="UniProtKB-SubCell"/>
</dbReference>
<feature type="domain" description="Calx-beta" evidence="12">
    <location>
        <begin position="61"/>
        <end position="157"/>
    </location>
</feature>
<dbReference type="Pfam" id="PF03160">
    <property type="entry name" value="Calx-beta"/>
    <property type="match status" value="1"/>
</dbReference>
<evidence type="ECO:0000259" key="12">
    <source>
        <dbReference type="SMART" id="SM00237"/>
    </source>
</evidence>
<evidence type="ECO:0000256" key="4">
    <source>
        <dbReference type="ARBA" id="ARBA00022729"/>
    </source>
</evidence>
<evidence type="ECO:0000256" key="8">
    <source>
        <dbReference type="ARBA" id="ARBA00023065"/>
    </source>
</evidence>
<dbReference type="InterPro" id="IPR013783">
    <property type="entry name" value="Ig-like_fold"/>
</dbReference>
<dbReference type="PANTHER" id="PTHR11878">
    <property type="entry name" value="SODIUM/CALCIUM EXCHANGER"/>
    <property type="match status" value="1"/>
</dbReference>
<dbReference type="Proteomes" id="UP000233597">
    <property type="component" value="Unassembled WGS sequence"/>
</dbReference>
<proteinExistence type="inferred from homology"/>